<organism evidence="2 3">
    <name type="scientific">Promethearchaeum syntrophicum</name>
    <dbReference type="NCBI Taxonomy" id="2594042"/>
    <lineage>
        <taxon>Archaea</taxon>
        <taxon>Promethearchaeati</taxon>
        <taxon>Promethearchaeota</taxon>
        <taxon>Promethearchaeia</taxon>
        <taxon>Promethearchaeales</taxon>
        <taxon>Promethearchaeaceae</taxon>
        <taxon>Promethearchaeum</taxon>
    </lineage>
</organism>
<feature type="transmembrane region" description="Helical" evidence="1">
    <location>
        <begin position="128"/>
        <end position="149"/>
    </location>
</feature>
<name>A0A5B9DG38_9ARCH</name>
<gene>
    <name evidence="2" type="ORF">DSAG12_03853</name>
</gene>
<keyword evidence="1" id="KW-0472">Membrane</keyword>
<keyword evidence="1" id="KW-1133">Transmembrane helix</keyword>
<keyword evidence="1" id="KW-0812">Transmembrane</keyword>
<reference evidence="2 3" key="1">
    <citation type="journal article" date="2020" name="Nature">
        <title>Isolation of an archaeon at the prokaryote-eukaryote interface.</title>
        <authorList>
            <person name="Imachi H."/>
            <person name="Nobu M.K."/>
            <person name="Nakahara N."/>
            <person name="Morono Y."/>
            <person name="Ogawara M."/>
            <person name="Takaki Y."/>
            <person name="Takano Y."/>
            <person name="Uematsu K."/>
            <person name="Ikuta T."/>
            <person name="Ito M."/>
            <person name="Matsui Y."/>
            <person name="Miyazaki M."/>
            <person name="Murata K."/>
            <person name="Saito Y."/>
            <person name="Sakai S."/>
            <person name="Song C."/>
            <person name="Tasumi E."/>
            <person name="Yamanaka Y."/>
            <person name="Yamaguchi T."/>
            <person name="Kamagata Y."/>
            <person name="Tamaki H."/>
            <person name="Takai K."/>
        </authorList>
    </citation>
    <scope>NUCLEOTIDE SEQUENCE [LARGE SCALE GENOMIC DNA]</scope>
    <source>
        <strain evidence="2 3">MK-D1</strain>
    </source>
</reference>
<evidence type="ECO:0000313" key="2">
    <source>
        <dbReference type="EMBL" id="QEE18015.1"/>
    </source>
</evidence>
<dbReference type="EMBL" id="CP042905">
    <property type="protein sequence ID" value="QEE18015.1"/>
    <property type="molecule type" value="Genomic_DNA"/>
</dbReference>
<feature type="transmembrane region" description="Helical" evidence="1">
    <location>
        <begin position="44"/>
        <end position="64"/>
    </location>
</feature>
<accession>A0A5B9DG38</accession>
<feature type="transmembrane region" description="Helical" evidence="1">
    <location>
        <begin position="20"/>
        <end position="38"/>
    </location>
</feature>
<keyword evidence="3" id="KW-1185">Reference proteome</keyword>
<feature type="transmembrane region" description="Helical" evidence="1">
    <location>
        <begin position="99"/>
        <end position="122"/>
    </location>
</feature>
<dbReference type="KEGG" id="psyt:DSAG12_03853"/>
<reference evidence="2 3" key="2">
    <citation type="journal article" date="2024" name="Int. J. Syst. Evol. Microbiol.">
        <title>Promethearchaeum syntrophicum gen. nov., sp. nov., an anaerobic, obligately syntrophic archaeon, the first isolate of the lineage 'Asgard' archaea, and proposal of the new archaeal phylum Promethearchaeota phyl. nov. and kingdom Promethearchaeati regn. nov.</title>
        <authorList>
            <person name="Imachi H."/>
            <person name="Nobu M.K."/>
            <person name="Kato S."/>
            <person name="Takaki Y."/>
            <person name="Miyazaki M."/>
            <person name="Miyata M."/>
            <person name="Ogawara M."/>
            <person name="Saito Y."/>
            <person name="Sakai S."/>
            <person name="Tahara Y.O."/>
            <person name="Takano Y."/>
            <person name="Tasumi E."/>
            <person name="Uematsu K."/>
            <person name="Yoshimura T."/>
            <person name="Itoh T."/>
            <person name="Ohkuma M."/>
            <person name="Takai K."/>
        </authorList>
    </citation>
    <scope>NUCLEOTIDE SEQUENCE [LARGE SCALE GENOMIC DNA]</scope>
    <source>
        <strain evidence="2 3">MK-D1</strain>
    </source>
</reference>
<dbReference type="GeneID" id="41331818"/>
<dbReference type="RefSeq" id="WP_147664899.1">
    <property type="nucleotide sequence ID" value="NZ_CP042905.2"/>
</dbReference>
<protein>
    <submittedName>
        <fullName evidence="2">Uncharacterized protein</fullName>
    </submittedName>
</protein>
<evidence type="ECO:0000256" key="1">
    <source>
        <dbReference type="SAM" id="Phobius"/>
    </source>
</evidence>
<proteinExistence type="predicted"/>
<sequence length="305" mass="35166">MSIENKFQPWNGKQKTIQIVISGLIIITIGPILLYFFGEYFGGFMNFGILVAMGMSLGIPIKIFSPHQRKLIITLEEFIDLYNQYPSIEYHEKPKKFKIIFNLVLIFLGGIAILVVPLVLVINNVFQIHIILISILYCLGEIGIGYITFYEKEPEKRKIGTIFIHNIEQTILTAELIKKYYDPEKIRIEITITERESMIQMGPTNILVNPAKYPAMEIKLICATSFGGVGLELDTWIKNGHLSKKKYNKEVDIELEFKPYVQYKPSMIIVTYVPKNGLEVRELTENEWKGIIDLYFSILESNIMK</sequence>
<evidence type="ECO:0000313" key="3">
    <source>
        <dbReference type="Proteomes" id="UP000321408"/>
    </source>
</evidence>
<dbReference type="Proteomes" id="UP000321408">
    <property type="component" value="Chromosome"/>
</dbReference>
<dbReference type="AlphaFoldDB" id="A0A5B9DG38"/>